<evidence type="ECO:0000256" key="2">
    <source>
        <dbReference type="ARBA" id="ARBA00022833"/>
    </source>
</evidence>
<name>A0A3E2H128_SCYLI</name>
<dbReference type="PANTHER" id="PTHR47660:SF3">
    <property type="entry name" value="FINGER DOMAIN PROTEIN, PUTATIVE (AFU_ORTHOLOGUE AFUA_4G03310)-RELATED"/>
    <property type="match status" value="1"/>
</dbReference>
<evidence type="ECO:0000256" key="1">
    <source>
        <dbReference type="ARBA" id="ARBA00022723"/>
    </source>
</evidence>
<dbReference type="STRING" id="5539.A0A3E2H128"/>
<accession>A0A3E2H128</accession>
<keyword evidence="1" id="KW-0479">Metal-binding</keyword>
<evidence type="ECO:0000313" key="10">
    <source>
        <dbReference type="Proteomes" id="UP000258309"/>
    </source>
</evidence>
<keyword evidence="5" id="KW-0539">Nucleus</keyword>
<dbReference type="CDD" id="cd00067">
    <property type="entry name" value="GAL4"/>
    <property type="match status" value="1"/>
</dbReference>
<evidence type="ECO:0000256" key="6">
    <source>
        <dbReference type="SAM" id="MobiDB-lite"/>
    </source>
</evidence>
<dbReference type="InterPro" id="IPR001138">
    <property type="entry name" value="Zn2Cys6_DnaBD"/>
</dbReference>
<dbReference type="Pfam" id="PF00172">
    <property type="entry name" value="Zn_clus"/>
    <property type="match status" value="1"/>
</dbReference>
<reference evidence="9 10" key="1">
    <citation type="submission" date="2018-05" db="EMBL/GenBank/DDBJ databases">
        <title>Draft genome sequence of Scytalidium lignicola DSM 105466, a ubiquitous saprotrophic fungus.</title>
        <authorList>
            <person name="Buettner E."/>
            <person name="Gebauer A.M."/>
            <person name="Hofrichter M."/>
            <person name="Liers C."/>
            <person name="Kellner H."/>
        </authorList>
    </citation>
    <scope>NUCLEOTIDE SEQUENCE [LARGE SCALE GENOMIC DNA]</scope>
    <source>
        <strain evidence="9 10">DSM 105466</strain>
    </source>
</reference>
<evidence type="ECO:0000256" key="7">
    <source>
        <dbReference type="SAM" id="Phobius"/>
    </source>
</evidence>
<feature type="region of interest" description="Disordered" evidence="6">
    <location>
        <begin position="120"/>
        <end position="140"/>
    </location>
</feature>
<evidence type="ECO:0000256" key="3">
    <source>
        <dbReference type="ARBA" id="ARBA00023015"/>
    </source>
</evidence>
<evidence type="ECO:0000256" key="5">
    <source>
        <dbReference type="ARBA" id="ARBA00023242"/>
    </source>
</evidence>
<keyword evidence="2" id="KW-0862">Zinc</keyword>
<dbReference type="Gene3D" id="4.10.240.10">
    <property type="entry name" value="Zn(2)-C6 fungal-type DNA-binding domain"/>
    <property type="match status" value="1"/>
</dbReference>
<feature type="non-terminal residue" evidence="9">
    <location>
        <position position="550"/>
    </location>
</feature>
<feature type="transmembrane region" description="Helical" evidence="7">
    <location>
        <begin position="39"/>
        <end position="59"/>
    </location>
</feature>
<dbReference type="PRINTS" id="PR00755">
    <property type="entry name" value="AFLATOXINBRP"/>
</dbReference>
<keyword evidence="7" id="KW-0472">Membrane</keyword>
<keyword evidence="3" id="KW-0805">Transcription regulation</keyword>
<dbReference type="GO" id="GO:0000981">
    <property type="term" value="F:DNA-binding transcription factor activity, RNA polymerase II-specific"/>
    <property type="evidence" value="ECO:0007669"/>
    <property type="project" value="InterPro"/>
</dbReference>
<dbReference type="Proteomes" id="UP000258309">
    <property type="component" value="Unassembled WGS sequence"/>
</dbReference>
<dbReference type="PROSITE" id="PS50048">
    <property type="entry name" value="ZN2_CY6_FUNGAL_2"/>
    <property type="match status" value="1"/>
</dbReference>
<dbReference type="SUPFAM" id="SSF57701">
    <property type="entry name" value="Zn2/Cys6 DNA-binding domain"/>
    <property type="match status" value="1"/>
</dbReference>
<feature type="non-terminal residue" evidence="9">
    <location>
        <position position="1"/>
    </location>
</feature>
<dbReference type="OMA" id="AKTKCCY"/>
<keyword evidence="10" id="KW-1185">Reference proteome</keyword>
<dbReference type="OrthoDB" id="5423818at2759"/>
<dbReference type="AlphaFoldDB" id="A0A3E2H128"/>
<proteinExistence type="predicted"/>
<dbReference type="EMBL" id="NCSJ02000224">
    <property type="protein sequence ID" value="RFU27088.1"/>
    <property type="molecule type" value="Genomic_DNA"/>
</dbReference>
<protein>
    <recommendedName>
        <fullName evidence="8">Zn(2)-C6 fungal-type domain-containing protein</fullName>
    </recommendedName>
</protein>
<dbReference type="PANTHER" id="PTHR47660">
    <property type="entry name" value="TRANSCRIPTION FACTOR WITH C2H2 AND ZN(2)-CYS(6) DNA BINDING DOMAIN (EUROFUNG)-RELATED-RELATED"/>
    <property type="match status" value="1"/>
</dbReference>
<feature type="domain" description="Zn(2)-C6 fungal-type" evidence="8">
    <location>
        <begin position="81"/>
        <end position="111"/>
    </location>
</feature>
<dbReference type="GO" id="GO:0008270">
    <property type="term" value="F:zinc ion binding"/>
    <property type="evidence" value="ECO:0007669"/>
    <property type="project" value="InterPro"/>
</dbReference>
<dbReference type="SMART" id="SM00066">
    <property type="entry name" value="GAL4"/>
    <property type="match status" value="1"/>
</dbReference>
<comment type="caution">
    <text evidence="9">The sequence shown here is derived from an EMBL/GenBank/DDBJ whole genome shotgun (WGS) entry which is preliminary data.</text>
</comment>
<keyword evidence="7" id="KW-1133">Transmembrane helix</keyword>
<keyword evidence="7" id="KW-0812">Transmembrane</keyword>
<dbReference type="PROSITE" id="PS00463">
    <property type="entry name" value="ZN2_CY6_FUNGAL_1"/>
    <property type="match status" value="1"/>
</dbReference>
<evidence type="ECO:0000313" key="9">
    <source>
        <dbReference type="EMBL" id="RFU27088.1"/>
    </source>
</evidence>
<gene>
    <name evidence="9" type="ORF">B7463_g9253</name>
</gene>
<dbReference type="InterPro" id="IPR036864">
    <property type="entry name" value="Zn2-C6_fun-type_DNA-bd_sf"/>
</dbReference>
<sequence>MNIEPRTSGTSSCRHIDNDTGPFLCKICSKAFTKRRVRFLLLSNTIPLAICSTVVLGTSRNRHVLYCKKKLVDSIPVLRKSCAACRKAKAKCDSELPNCSRCDDRGLTCVYELTRKSATSAQQPAFAPPDEPSSDGTLLVDIPEPGNQNDIPWNAHADNGNDAQISLDMDTPSLWLAPVPDLTPQNDLALWEPDAGFVEDLEVSDMGANISSNGYSINGSPINWFISGPTPSLTLDATFSTPADCMFHTPYLVLRPMDRDLSPTSPRSPFIHAYLSTGSQIGRTFLLQNFKSYATALATKNLPPFIHGTSLPPPDPSSCQTPTCATPPPLPTLEICKSIVSLYTTKTPATSSFVWRTITMEKDRFMNEYVNGDEWTVLSMLQAVTLYILLRIFDEDSFSAEFDRELTRAMTEIAIQAEQCRLVCSAEIEGRRPEWKEWVLVESKRRTVTVLFILHLLFDIKPEQRAKSKVGLSVLPLPAHKHLWEAATEGEWIEKYDEMLRARDGRCYLRYADLMALGRGHGGDKMNDLNSWMVSGDAFGMLVLMAANSL</sequence>
<evidence type="ECO:0000259" key="8">
    <source>
        <dbReference type="PROSITE" id="PS50048"/>
    </source>
</evidence>
<organism evidence="9 10">
    <name type="scientific">Scytalidium lignicola</name>
    <name type="common">Hyphomycete</name>
    <dbReference type="NCBI Taxonomy" id="5539"/>
    <lineage>
        <taxon>Eukaryota</taxon>
        <taxon>Fungi</taxon>
        <taxon>Dikarya</taxon>
        <taxon>Ascomycota</taxon>
        <taxon>Pezizomycotina</taxon>
        <taxon>Leotiomycetes</taxon>
        <taxon>Leotiomycetes incertae sedis</taxon>
        <taxon>Scytalidium</taxon>
    </lineage>
</organism>
<evidence type="ECO:0000256" key="4">
    <source>
        <dbReference type="ARBA" id="ARBA00023163"/>
    </source>
</evidence>
<keyword evidence="4" id="KW-0804">Transcription</keyword>